<evidence type="ECO:0000313" key="2">
    <source>
        <dbReference type="Proteomes" id="UP001172645"/>
    </source>
</evidence>
<dbReference type="Gene3D" id="1.10.275.10">
    <property type="entry name" value="Fumarase/aspartase (N-terminal domain)"/>
    <property type="match status" value="1"/>
</dbReference>
<dbReference type="InterPro" id="IPR001106">
    <property type="entry name" value="Aromatic_Lyase"/>
</dbReference>
<accession>A0ABT7K078</accession>
<dbReference type="PANTHER" id="PTHR10362">
    <property type="entry name" value="HISTIDINE AMMONIA-LYASE"/>
    <property type="match status" value="1"/>
</dbReference>
<dbReference type="Pfam" id="PF00221">
    <property type="entry name" value="Lyase_aromatic"/>
    <property type="match status" value="1"/>
</dbReference>
<dbReference type="Proteomes" id="UP001172645">
    <property type="component" value="Unassembled WGS sequence"/>
</dbReference>
<keyword evidence="2" id="KW-1185">Reference proteome</keyword>
<dbReference type="RefSeq" id="WP_285871336.1">
    <property type="nucleotide sequence ID" value="NZ_JARFYM010000024.1"/>
</dbReference>
<comment type="caution">
    <text evidence="1">The sequence shown here is derived from an EMBL/GenBank/DDBJ whole genome shotgun (WGS) entry which is preliminary data.</text>
</comment>
<sequence>MTVTLRTVLSWRDIASVADGAPLSLAPAVRERIIHASRIVERIVETGARAYGVNTGVGALSDTVVDRESQSRLSRNIILSHACGVGELLAPREVRAIIAAEIANFSHGHSGVRLEIVSHLAAFLEKDCIPDVPSKGSAGYLIHNAHIALVLIGEGNARVSGKAMSGREALAAIGLEPLVLGAKEGLSLVNGTACATGLSSVALAGAERLLNWADAIAVLTLEAAGCQVAAFDEAVLALRPSKGIATVGASLRARLQGSGLIAAALGRRTQDALSLRAIPHAHGAARDVFDNSAGVVDQELTSVTDNPAVSGTPANPIVSSEAHAVAPALGQASDSLAIALAQIAAMSERRMDRLVNPLVSGLPPFLASDAGSNSGFMIAQYTAAALANENRRLAAPACTDGGVTSGLQEDFLAHPTAAANKLLAVIDNAEYILAIELMAAAQAHDFLSAAGARAAGTDAIYRMVRERIPHYADDRPLSGDIESLRNLIRETLPPDFT</sequence>
<keyword evidence="1" id="KW-0456">Lyase</keyword>
<dbReference type="EC" id="4.3.1.3" evidence="1"/>
<dbReference type="GO" id="GO:0004397">
    <property type="term" value="F:histidine ammonia-lyase activity"/>
    <property type="evidence" value="ECO:0007669"/>
    <property type="project" value="UniProtKB-EC"/>
</dbReference>
<dbReference type="SUPFAM" id="SSF48557">
    <property type="entry name" value="L-aspartase-like"/>
    <property type="match status" value="1"/>
</dbReference>
<protein>
    <submittedName>
        <fullName evidence="1">Histidine ammonia-lyase</fullName>
        <ecNumber evidence="1">4.3.1.3</ecNumber>
    </submittedName>
</protein>
<proteinExistence type="predicted"/>
<reference evidence="1" key="1">
    <citation type="submission" date="2023-06" db="EMBL/GenBank/DDBJ databases">
        <title>Phylogenetic Diversity of Rhizobium strains.</title>
        <authorList>
            <person name="Moura F.T."/>
            <person name="Helene L.C.F."/>
            <person name="Hungria M."/>
        </authorList>
    </citation>
    <scope>NUCLEOTIDE SEQUENCE</scope>
    <source>
        <strain evidence="1">CCGE526</strain>
    </source>
</reference>
<evidence type="ECO:0000313" key="1">
    <source>
        <dbReference type="EMBL" id="MDL2402014.1"/>
    </source>
</evidence>
<gene>
    <name evidence="1" type="primary">hutH</name>
    <name evidence="1" type="ORF">PY649_24205</name>
</gene>
<dbReference type="InterPro" id="IPR008948">
    <property type="entry name" value="L-Aspartase-like"/>
</dbReference>
<name>A0ABT7K078_9HYPH</name>
<organism evidence="1 2">
    <name type="scientific">Rhizobium mayense</name>
    <dbReference type="NCBI Taxonomy" id="1312184"/>
    <lineage>
        <taxon>Bacteria</taxon>
        <taxon>Pseudomonadati</taxon>
        <taxon>Pseudomonadota</taxon>
        <taxon>Alphaproteobacteria</taxon>
        <taxon>Hyphomicrobiales</taxon>
        <taxon>Rhizobiaceae</taxon>
        <taxon>Rhizobium/Agrobacterium group</taxon>
        <taxon>Rhizobium</taxon>
    </lineage>
</organism>
<dbReference type="InterPro" id="IPR024083">
    <property type="entry name" value="Fumarase/histidase_N"/>
</dbReference>
<dbReference type="CDD" id="cd00332">
    <property type="entry name" value="PAL-HAL"/>
    <property type="match status" value="1"/>
</dbReference>
<dbReference type="Gene3D" id="1.20.200.10">
    <property type="entry name" value="Fumarase/aspartase (Central domain)"/>
    <property type="match status" value="1"/>
</dbReference>
<dbReference type="EMBL" id="JARFYM010000024">
    <property type="protein sequence ID" value="MDL2402014.1"/>
    <property type="molecule type" value="Genomic_DNA"/>
</dbReference>